<dbReference type="InterPro" id="IPR007492">
    <property type="entry name" value="LytTR_DNA-bd_dom"/>
</dbReference>
<keyword evidence="4" id="KW-1185">Reference proteome</keyword>
<name>A0ABS6NBS5_9RHOB</name>
<keyword evidence="3" id="KW-0238">DNA-binding</keyword>
<gene>
    <name evidence="3" type="ORF">KUH32_15290</name>
</gene>
<reference evidence="3" key="1">
    <citation type="submission" date="2021-06" db="EMBL/GenBank/DDBJ databases">
        <title>Thalassococcus sp. CAU 1522 isolated from sea sand, Republic of Korea.</title>
        <authorList>
            <person name="Kim W."/>
        </authorList>
    </citation>
    <scope>NUCLEOTIDE SEQUENCE</scope>
    <source>
        <strain evidence="3">CAU 1522</strain>
    </source>
</reference>
<dbReference type="Proteomes" id="UP001166293">
    <property type="component" value="Unassembled WGS sequence"/>
</dbReference>
<sequence>MQTALTYRPLVLDLLGKPVDFSVTEFLALLTSRPGKGYLFLVLVGLATTDPPRLIGHISTAQLIAIWCLALFLFLAGIVALLLLTAWVQLRFRSFPVPLPLLSFLSLFPTIVFCEYVIVYLSNGSRPPEIPERLLLFFLTAQVFETLFLRYVRPLAEEPAASVPEPGRALLIGAEQVPLDAVHYIEAQEHRVNVVTDSGPLTHRARLSDIVAQTRAEDGLQPHRSWWVARHAADRLERDGGRFVLRLGCGTRVPVARTRLDDVRAWLSAYLPTAL</sequence>
<accession>A0ABS6NBS5</accession>
<feature type="domain" description="HTH LytTR-type" evidence="2">
    <location>
        <begin position="175"/>
        <end position="269"/>
    </location>
</feature>
<dbReference type="PROSITE" id="PS50930">
    <property type="entry name" value="HTH_LYTTR"/>
    <property type="match status" value="1"/>
</dbReference>
<comment type="caution">
    <text evidence="3">The sequence shown here is derived from an EMBL/GenBank/DDBJ whole genome shotgun (WGS) entry which is preliminary data.</text>
</comment>
<keyword evidence="1" id="KW-1133">Transmembrane helix</keyword>
<feature type="transmembrane region" description="Helical" evidence="1">
    <location>
        <begin position="63"/>
        <end position="87"/>
    </location>
</feature>
<dbReference type="RefSeq" id="WP_217779465.1">
    <property type="nucleotide sequence ID" value="NZ_JAHRWL010000002.1"/>
</dbReference>
<keyword evidence="1" id="KW-0472">Membrane</keyword>
<evidence type="ECO:0000313" key="4">
    <source>
        <dbReference type="Proteomes" id="UP001166293"/>
    </source>
</evidence>
<feature type="transmembrane region" description="Helical" evidence="1">
    <location>
        <begin position="134"/>
        <end position="152"/>
    </location>
</feature>
<evidence type="ECO:0000313" key="3">
    <source>
        <dbReference type="EMBL" id="MBV2361127.1"/>
    </source>
</evidence>
<evidence type="ECO:0000259" key="2">
    <source>
        <dbReference type="PROSITE" id="PS50930"/>
    </source>
</evidence>
<organism evidence="3 4">
    <name type="scientific">Thalassococcus arenae</name>
    <dbReference type="NCBI Taxonomy" id="2851652"/>
    <lineage>
        <taxon>Bacteria</taxon>
        <taxon>Pseudomonadati</taxon>
        <taxon>Pseudomonadota</taxon>
        <taxon>Alphaproteobacteria</taxon>
        <taxon>Rhodobacterales</taxon>
        <taxon>Roseobacteraceae</taxon>
        <taxon>Thalassococcus</taxon>
    </lineage>
</organism>
<dbReference type="Pfam" id="PF04397">
    <property type="entry name" value="LytTR"/>
    <property type="match status" value="1"/>
</dbReference>
<dbReference type="SMART" id="SM00850">
    <property type="entry name" value="LytTR"/>
    <property type="match status" value="1"/>
</dbReference>
<proteinExistence type="predicted"/>
<feature type="transmembrane region" description="Helical" evidence="1">
    <location>
        <begin position="99"/>
        <end position="122"/>
    </location>
</feature>
<dbReference type="GO" id="GO:0003677">
    <property type="term" value="F:DNA binding"/>
    <property type="evidence" value="ECO:0007669"/>
    <property type="project" value="UniProtKB-KW"/>
</dbReference>
<evidence type="ECO:0000256" key="1">
    <source>
        <dbReference type="SAM" id="Phobius"/>
    </source>
</evidence>
<dbReference type="EMBL" id="JAHRWL010000002">
    <property type="protein sequence ID" value="MBV2361127.1"/>
    <property type="molecule type" value="Genomic_DNA"/>
</dbReference>
<protein>
    <submittedName>
        <fullName evidence="3">LytTR family transcriptional regulator DNA-binding domain-containing protein</fullName>
    </submittedName>
</protein>
<keyword evidence="1" id="KW-0812">Transmembrane</keyword>